<evidence type="ECO:0000256" key="6">
    <source>
        <dbReference type="ARBA" id="ARBA00022723"/>
    </source>
</evidence>
<keyword evidence="6 13" id="KW-0479">Metal-binding</keyword>
<feature type="binding site" description="covalent" evidence="12">
    <location>
        <position position="318"/>
    </location>
    <ligand>
        <name>heme c</name>
        <dbReference type="ChEBI" id="CHEBI:61717"/>
        <label>3</label>
    </ligand>
</feature>
<dbReference type="EMBL" id="NOXG01000015">
    <property type="protein sequence ID" value="PYD75055.1"/>
    <property type="molecule type" value="Genomic_DNA"/>
</dbReference>
<evidence type="ECO:0000256" key="11">
    <source>
        <dbReference type="ARBA" id="ARBA00023136"/>
    </source>
</evidence>
<keyword evidence="4 12" id="KW-0349">Heme</keyword>
<dbReference type="AlphaFoldDB" id="A0A318Q876"/>
<dbReference type="PANTHER" id="PTHR35008">
    <property type="entry name" value="BLL4482 PROTEIN-RELATED"/>
    <property type="match status" value="1"/>
</dbReference>
<feature type="domain" description="Cytochrome c" evidence="14">
    <location>
        <begin position="22"/>
        <end position="125"/>
    </location>
</feature>
<evidence type="ECO:0000256" key="3">
    <source>
        <dbReference type="ARBA" id="ARBA00022475"/>
    </source>
</evidence>
<dbReference type="InterPro" id="IPR036909">
    <property type="entry name" value="Cyt_c-like_dom_sf"/>
</dbReference>
<protein>
    <submittedName>
        <fullName evidence="15">Alcohol dehydrogenase</fullName>
    </submittedName>
</protein>
<keyword evidence="3" id="KW-1003">Cell membrane</keyword>
<dbReference type="InterPro" id="IPR009056">
    <property type="entry name" value="Cyt_c-like_dom"/>
</dbReference>
<dbReference type="InterPro" id="IPR014353">
    <property type="entry name" value="Membr-bd_ADH_cyt_c"/>
</dbReference>
<comment type="caution">
    <text evidence="15">The sequence shown here is derived from an EMBL/GenBank/DDBJ whole genome shotgun (WGS) entry which is preliminary data.</text>
</comment>
<evidence type="ECO:0000256" key="1">
    <source>
        <dbReference type="ARBA" id="ARBA00004236"/>
    </source>
</evidence>
<evidence type="ECO:0000313" key="15">
    <source>
        <dbReference type="EMBL" id="PYD75055.1"/>
    </source>
</evidence>
<feature type="binding site" description="covalent" evidence="12">
    <location>
        <position position="39"/>
    </location>
    <ligand>
        <name>heme c</name>
        <dbReference type="ChEBI" id="CHEBI:61717"/>
        <label>1</label>
    </ligand>
</feature>
<dbReference type="InterPro" id="IPR051459">
    <property type="entry name" value="Cytochrome_c-type_DH"/>
</dbReference>
<feature type="binding site" description="covalent" evidence="12">
    <location>
        <position position="187"/>
    </location>
    <ligand>
        <name>heme c</name>
        <dbReference type="ChEBI" id="CHEBI:61717"/>
        <label>2</label>
    </ligand>
</feature>
<feature type="domain" description="Cytochrome c" evidence="14">
    <location>
        <begin position="169"/>
        <end position="283"/>
    </location>
</feature>
<comment type="subcellular location">
    <subcellularLocation>
        <location evidence="1">Cell membrane</location>
    </subcellularLocation>
</comment>
<feature type="domain" description="Cytochrome c" evidence="14">
    <location>
        <begin position="305"/>
        <end position="395"/>
    </location>
</feature>
<evidence type="ECO:0000256" key="5">
    <source>
        <dbReference type="ARBA" id="ARBA00022660"/>
    </source>
</evidence>
<proteinExistence type="predicted"/>
<dbReference type="PANTHER" id="PTHR35008:SF8">
    <property type="entry name" value="ALCOHOL DEHYDROGENASE CYTOCHROME C SUBUNIT"/>
    <property type="match status" value="1"/>
</dbReference>
<accession>A0A318Q876</accession>
<keyword evidence="10 13" id="KW-0408">Iron</keyword>
<feature type="binding site" description="covalent" evidence="12">
    <location>
        <position position="184"/>
    </location>
    <ligand>
        <name>heme c</name>
        <dbReference type="ChEBI" id="CHEBI:61717"/>
        <label>2</label>
    </ligand>
</feature>
<evidence type="ECO:0000256" key="7">
    <source>
        <dbReference type="ARBA" id="ARBA00022729"/>
    </source>
</evidence>
<dbReference type="Gene3D" id="1.10.760.10">
    <property type="entry name" value="Cytochrome c-like domain"/>
    <property type="match status" value="3"/>
</dbReference>
<feature type="binding site" description="covalent" evidence="12">
    <location>
        <position position="321"/>
    </location>
    <ligand>
        <name>heme c</name>
        <dbReference type="ChEBI" id="CHEBI:61717"/>
        <label>3</label>
    </ligand>
</feature>
<dbReference type="SUPFAM" id="SSF46626">
    <property type="entry name" value="Cytochrome c"/>
    <property type="match status" value="3"/>
</dbReference>
<reference evidence="15 16" key="1">
    <citation type="submission" date="2017-07" db="EMBL/GenBank/DDBJ databases">
        <title>A draft genome sequence of Komagataeibacter sp. T5K1.</title>
        <authorList>
            <person name="Skraban J."/>
            <person name="Cleenwerck I."/>
            <person name="Vandamme P."/>
            <person name="Trcek J."/>
        </authorList>
    </citation>
    <scope>NUCLEOTIDE SEQUENCE [LARGE SCALE GENOMIC DNA]</scope>
    <source>
        <strain evidence="15 16">T5K1</strain>
    </source>
</reference>
<dbReference type="GO" id="GO:0016614">
    <property type="term" value="F:oxidoreductase activity, acting on CH-OH group of donors"/>
    <property type="evidence" value="ECO:0007669"/>
    <property type="project" value="InterPro"/>
</dbReference>
<dbReference type="GO" id="GO:0005506">
    <property type="term" value="F:iron ion binding"/>
    <property type="evidence" value="ECO:0007669"/>
    <property type="project" value="InterPro"/>
</dbReference>
<evidence type="ECO:0000256" key="9">
    <source>
        <dbReference type="ARBA" id="ARBA00022982"/>
    </source>
</evidence>
<keyword evidence="7" id="KW-0732">Signal</keyword>
<keyword evidence="2" id="KW-0813">Transport</keyword>
<evidence type="ECO:0000256" key="10">
    <source>
        <dbReference type="ARBA" id="ARBA00023004"/>
    </source>
</evidence>
<dbReference type="GO" id="GO:0005886">
    <property type="term" value="C:plasma membrane"/>
    <property type="evidence" value="ECO:0007669"/>
    <property type="project" value="UniProtKB-SubCell"/>
</dbReference>
<feature type="binding site" description="axial binding residue" evidence="13">
    <location>
        <position position="322"/>
    </location>
    <ligand>
        <name>heme c</name>
        <dbReference type="ChEBI" id="CHEBI:61717"/>
        <label>3</label>
    </ligand>
    <ligandPart>
        <name>Fe</name>
        <dbReference type="ChEBI" id="CHEBI:18248"/>
    </ligandPart>
</feature>
<evidence type="ECO:0000259" key="14">
    <source>
        <dbReference type="PROSITE" id="PS51007"/>
    </source>
</evidence>
<keyword evidence="8" id="KW-0677">Repeat</keyword>
<evidence type="ECO:0000256" key="12">
    <source>
        <dbReference type="PIRSR" id="PIRSR000018-50"/>
    </source>
</evidence>
<evidence type="ECO:0000256" key="8">
    <source>
        <dbReference type="ARBA" id="ARBA00022737"/>
    </source>
</evidence>
<dbReference type="Pfam" id="PF00034">
    <property type="entry name" value="Cytochrom_C"/>
    <property type="match status" value="1"/>
</dbReference>
<sequence length="423" mass="45775">MGLALQPAGRGHAQTPAQADSALIEHGAYVAVLGDCMACHTVPGSTSYSGGLPLATPVGTIYSTNITPDRQTGIGAYSYEDFEQAVRHGIRKDGKTLYPAMPYPDFRHIDDADMHALYAFFMSGVKPVHHQDNAPAISWPLSMRWPLAWWRWMFVPGTNVPSAAVEHDALADRGAYLVEGAGHCGTCHTPRGFALEQKAFSPQDGSAYLAGSRIDHYTVSNLRGGDIVGLGSWNEDDIVRFLQSGRNQHSAVFGGMADVVYQSTQHMSEADLRAIAHFLKTLPPPADNRKFSYDPAVKQALFRGDVTERGALDYLNNCAACHRSSGMGYEDTFPALAGNPVVNDPDPASLLHIVLTGATIPGTHVAPTHYTMPSFGDRLSDQEVADILTFIRSGWGNHASSIDAEQVGKFRKLIAPTNEKKTL</sequence>
<dbReference type="GO" id="GO:0009055">
    <property type="term" value="F:electron transfer activity"/>
    <property type="evidence" value="ECO:0007669"/>
    <property type="project" value="InterPro"/>
</dbReference>
<keyword evidence="9" id="KW-0249">Electron transport</keyword>
<comment type="cofactor">
    <cofactor evidence="12">
        <name>heme c</name>
        <dbReference type="ChEBI" id="CHEBI:61717"/>
    </cofactor>
    <text evidence="12">Binds 3 heme c groups covalently per subunit.</text>
</comment>
<dbReference type="PRINTS" id="PR00605">
    <property type="entry name" value="CYTCHROMECIC"/>
</dbReference>
<feature type="binding site" description="axial binding residue" evidence="13">
    <location>
        <position position="40"/>
    </location>
    <ligand>
        <name>heme c</name>
        <dbReference type="ChEBI" id="CHEBI:61717"/>
        <label>1</label>
    </ligand>
    <ligandPart>
        <name>Fe</name>
        <dbReference type="ChEBI" id="CHEBI:18248"/>
    </ligandPart>
</feature>
<dbReference type="Proteomes" id="UP000247609">
    <property type="component" value="Unassembled WGS sequence"/>
</dbReference>
<keyword evidence="11" id="KW-0472">Membrane</keyword>
<evidence type="ECO:0000256" key="13">
    <source>
        <dbReference type="PIRSR" id="PIRSR000018-51"/>
    </source>
</evidence>
<organism evidence="15 16">
    <name type="scientific">Novacetimonas pomaceti</name>
    <dbReference type="NCBI Taxonomy" id="2021998"/>
    <lineage>
        <taxon>Bacteria</taxon>
        <taxon>Pseudomonadati</taxon>
        <taxon>Pseudomonadota</taxon>
        <taxon>Alphaproteobacteria</taxon>
        <taxon>Acetobacterales</taxon>
        <taxon>Acetobacteraceae</taxon>
        <taxon>Novacetimonas</taxon>
    </lineage>
</organism>
<feature type="binding site" description="axial binding residue" evidence="13">
    <location>
        <position position="188"/>
    </location>
    <ligand>
        <name>heme c</name>
        <dbReference type="ChEBI" id="CHEBI:61717"/>
        <label>2</label>
    </ligand>
    <ligandPart>
        <name>Fe</name>
        <dbReference type="ChEBI" id="CHEBI:18248"/>
    </ligandPart>
</feature>
<evidence type="ECO:0000256" key="4">
    <source>
        <dbReference type="ARBA" id="ARBA00022617"/>
    </source>
</evidence>
<name>A0A318Q876_9PROT</name>
<dbReference type="PIRSF" id="PIRSF000018">
    <property type="entry name" value="Mb_ADH_cyt_c"/>
    <property type="match status" value="1"/>
</dbReference>
<evidence type="ECO:0000313" key="16">
    <source>
        <dbReference type="Proteomes" id="UP000247609"/>
    </source>
</evidence>
<evidence type="ECO:0000256" key="2">
    <source>
        <dbReference type="ARBA" id="ARBA00022448"/>
    </source>
</evidence>
<gene>
    <name evidence="15" type="ORF">CFR71_11180</name>
</gene>
<dbReference type="PROSITE" id="PS51007">
    <property type="entry name" value="CYTC"/>
    <property type="match status" value="3"/>
</dbReference>
<dbReference type="InterPro" id="IPR008168">
    <property type="entry name" value="Cyt_C_IC"/>
</dbReference>
<keyword evidence="5" id="KW-0679">Respiratory chain</keyword>
<dbReference type="GO" id="GO:0020037">
    <property type="term" value="F:heme binding"/>
    <property type="evidence" value="ECO:0007669"/>
    <property type="project" value="InterPro"/>
</dbReference>
<feature type="binding site" description="covalent" evidence="12">
    <location>
        <position position="36"/>
    </location>
    <ligand>
        <name>heme c</name>
        <dbReference type="ChEBI" id="CHEBI:61717"/>
        <label>1</label>
    </ligand>
</feature>